<evidence type="ECO:0000259" key="11">
    <source>
        <dbReference type="Pfam" id="PF23094"/>
    </source>
</evidence>
<name>A0ABD2WP89_9HYME</name>
<dbReference type="Pfam" id="PF00082">
    <property type="entry name" value="Peptidase_S8"/>
    <property type="match status" value="1"/>
</dbReference>
<keyword evidence="6" id="KW-1133">Transmembrane helix</keyword>
<evidence type="ECO:0000313" key="12">
    <source>
        <dbReference type="EMBL" id="KAL3394712.1"/>
    </source>
</evidence>
<dbReference type="PROSITE" id="PS00137">
    <property type="entry name" value="SUBTILASE_HIS"/>
    <property type="match status" value="1"/>
</dbReference>
<proteinExistence type="inferred from homology"/>
<dbReference type="GO" id="GO:0006508">
    <property type="term" value="P:proteolysis"/>
    <property type="evidence" value="ECO:0007669"/>
    <property type="project" value="UniProtKB-KW"/>
</dbReference>
<dbReference type="Pfam" id="PF23001">
    <property type="entry name" value="MBTP1_N"/>
    <property type="match status" value="1"/>
</dbReference>
<feature type="transmembrane region" description="Helical" evidence="6">
    <location>
        <begin position="1010"/>
        <end position="1027"/>
    </location>
</feature>
<evidence type="ECO:0000259" key="9">
    <source>
        <dbReference type="Pfam" id="PF23001"/>
    </source>
</evidence>
<dbReference type="Gene3D" id="3.40.50.200">
    <property type="entry name" value="Peptidase S8/S53 domain"/>
    <property type="match status" value="1"/>
</dbReference>
<comment type="caution">
    <text evidence="12">The sequence shown here is derived from an EMBL/GenBank/DDBJ whole genome shotgun (WGS) entry which is preliminary data.</text>
</comment>
<keyword evidence="13" id="KW-1185">Reference proteome</keyword>
<keyword evidence="7" id="KW-0732">Signal</keyword>
<dbReference type="PANTHER" id="PTHR43806:SF7">
    <property type="entry name" value="MEMBRANE-BOUND TRANSCRIPTION FACTOR SITE-1 PROTEASE"/>
    <property type="match status" value="1"/>
</dbReference>
<feature type="domain" description="MBTPS1 third" evidence="11">
    <location>
        <begin position="467"/>
        <end position="594"/>
    </location>
</feature>
<dbReference type="GO" id="GO:0004252">
    <property type="term" value="F:serine-type endopeptidase activity"/>
    <property type="evidence" value="ECO:0007669"/>
    <property type="project" value="UniProtKB-UniRule"/>
</dbReference>
<feature type="active site" description="Charge relay system" evidence="5">
    <location>
        <position position="225"/>
    </location>
</feature>
<dbReference type="PROSITE" id="PS51892">
    <property type="entry name" value="SUBTILASE"/>
    <property type="match status" value="1"/>
</dbReference>
<evidence type="ECO:0000259" key="10">
    <source>
        <dbReference type="Pfam" id="PF23090"/>
    </source>
</evidence>
<dbReference type="InterPro" id="IPR050131">
    <property type="entry name" value="Peptidase_S8_subtilisin-like"/>
</dbReference>
<keyword evidence="6" id="KW-0812">Transmembrane</keyword>
<evidence type="ECO:0000259" key="8">
    <source>
        <dbReference type="Pfam" id="PF00082"/>
    </source>
</evidence>
<gene>
    <name evidence="12" type="ORF">TKK_011004</name>
</gene>
<dbReference type="InterPro" id="IPR057060">
    <property type="entry name" value="MBTPS1_3rd"/>
</dbReference>
<evidence type="ECO:0000313" key="13">
    <source>
        <dbReference type="Proteomes" id="UP001627154"/>
    </source>
</evidence>
<dbReference type="InterPro" id="IPR057032">
    <property type="entry name" value="MBTPS1_4th"/>
</dbReference>
<feature type="active site" description="Charge relay system" evidence="5">
    <location>
        <position position="391"/>
    </location>
</feature>
<evidence type="ECO:0000256" key="5">
    <source>
        <dbReference type="PROSITE-ProRule" id="PRU01240"/>
    </source>
</evidence>
<organism evidence="12 13">
    <name type="scientific">Trichogramma kaykai</name>
    <dbReference type="NCBI Taxonomy" id="54128"/>
    <lineage>
        <taxon>Eukaryota</taxon>
        <taxon>Metazoa</taxon>
        <taxon>Ecdysozoa</taxon>
        <taxon>Arthropoda</taxon>
        <taxon>Hexapoda</taxon>
        <taxon>Insecta</taxon>
        <taxon>Pterygota</taxon>
        <taxon>Neoptera</taxon>
        <taxon>Endopterygota</taxon>
        <taxon>Hymenoptera</taxon>
        <taxon>Apocrita</taxon>
        <taxon>Proctotrupomorpha</taxon>
        <taxon>Chalcidoidea</taxon>
        <taxon>Trichogrammatidae</taxon>
        <taxon>Trichogramma</taxon>
    </lineage>
</organism>
<feature type="signal peptide" evidence="7">
    <location>
        <begin position="1"/>
        <end position="23"/>
    </location>
</feature>
<keyword evidence="2 5" id="KW-0645">Protease</keyword>
<dbReference type="SUPFAM" id="SSF52743">
    <property type="entry name" value="Subtilisin-like"/>
    <property type="match status" value="1"/>
</dbReference>
<evidence type="ECO:0000256" key="4">
    <source>
        <dbReference type="ARBA" id="ARBA00022825"/>
    </source>
</evidence>
<evidence type="ECO:0000256" key="2">
    <source>
        <dbReference type="ARBA" id="ARBA00022670"/>
    </source>
</evidence>
<dbReference type="PROSITE" id="PS00138">
    <property type="entry name" value="SUBTILASE_SER"/>
    <property type="match status" value="1"/>
</dbReference>
<dbReference type="PRINTS" id="PR00723">
    <property type="entry name" value="SUBTILISIN"/>
</dbReference>
<dbReference type="AlphaFoldDB" id="A0ABD2WP89"/>
<dbReference type="Proteomes" id="UP001627154">
    <property type="component" value="Unassembled WGS sequence"/>
</dbReference>
<dbReference type="InterPro" id="IPR015500">
    <property type="entry name" value="Peptidase_S8_subtilisin-rel"/>
</dbReference>
<dbReference type="InterPro" id="IPR023828">
    <property type="entry name" value="Peptidase_S8_Ser-AS"/>
</dbReference>
<sequence>MKLEGYWIFVKHFLLLNIIGTLCSNTTESLINLKYTISSENVDHQYIVQFKGYYNKIAREKFISYALAKSQPQKWKIIERNNFSLKYPSDFDIIEVEEDKVNVLNALKRHPLIKQVTPEKLIKKQPKYYSKENEFFEKSTQENDNERSKVEDYQKYIDRKLFGKVSTKITTLLHAESLWKQGITGKGVKVAVFDTGLAANHPHFKHIKERTNWTNEKTLNDLLGHGTFVAGVIASSYPSCKGLAPDVDLYIFRVFTNSKISYTSWFLDAFNYAMLLKIKILNLSIGGPDFLDQPFVDKVWELTANGIIMISAIGNDGPIYGTLNNPADQMDVIGVGGITWDNQVAGFSSRGMTTWELPAGYGRVKPDLVTFGSVVSGSSLSHGCRLMSGTSVASPVVTGAVALLTSAFLFPNGSFHHKITPASVKQALMETATKLPNIGMFEQGAGRLDLLSAYNYLNSYVPKVTLSPSYIDLTECQYMWPYCTQAMYHTGMPTIINVTITNGLDVFGRVKYATWHPHAYNADSDENIQVTLTYSEHLWPWSGWLAVAITIPESLKNYRGVAQGMIKVVIQSETYEGMKTATARLPVQVKVIPTPPRQKRILWDQYHNLRYPSGYFPRDDLERKEEPLDWNGDHIHTNFKDLYQHLRSGGYYLEVLGTPFTCFDAKNYGSLLIVDPEEEFFPEEIEKLKKDVEEGLSVIVFADWYNVSVMYKVKIYDENTKQWWIPDTGGANIPALNDLLFPNWGIAFGEKVLSGKLFLGEYPPIHFSSGTRIIRFPEKGFLLNAALKNLGEELLTGYPVHTTTYEPVLGMFQTKEKTSNDSLQSGKIIVYGDSSCLDAICKHKPSCFWMLDAILQYTTTGRIPSVFINEQERLKHKYNKVLSNNMDLPIRSKDSRLSIHSKVLKPSKGANIYNSLPACPIHSVAFTPHINQGRLRYAYNIQNATNVQSFSTESDDAFTSFDFLNRRRVGRIIIDSIETVDKESGSQKSLNWNPKEFQSDVSSGDHYKKYLFIFITLFVFVFVAYVWRRSIRRSRIVGKCKKFVNTCSC</sequence>
<feature type="domain" description="Peptidase S8/S53" evidence="8">
    <location>
        <begin position="185"/>
        <end position="446"/>
    </location>
</feature>
<keyword evidence="6" id="KW-0472">Membrane</keyword>
<evidence type="ECO:0000256" key="1">
    <source>
        <dbReference type="ARBA" id="ARBA00011073"/>
    </source>
</evidence>
<dbReference type="InterPro" id="IPR022398">
    <property type="entry name" value="Peptidase_S8_His-AS"/>
</dbReference>
<feature type="chain" id="PRO_5044830939" description="Peptidase S8/S53 domain-containing protein" evidence="7">
    <location>
        <begin position="24"/>
        <end position="1049"/>
    </location>
</feature>
<comment type="similarity">
    <text evidence="1 5">Belongs to the peptidase S8 family.</text>
</comment>
<evidence type="ECO:0000256" key="3">
    <source>
        <dbReference type="ARBA" id="ARBA00022801"/>
    </source>
</evidence>
<feature type="domain" description="MBTPS1 fourth" evidence="10">
    <location>
        <begin position="595"/>
        <end position="871"/>
    </location>
</feature>
<accession>A0ABD2WP89</accession>
<feature type="active site" description="Charge relay system" evidence="5">
    <location>
        <position position="194"/>
    </location>
</feature>
<evidence type="ECO:0008006" key="14">
    <source>
        <dbReference type="Google" id="ProtNLM"/>
    </source>
</evidence>
<evidence type="ECO:0000256" key="7">
    <source>
        <dbReference type="SAM" id="SignalP"/>
    </source>
</evidence>
<dbReference type="InterPro" id="IPR036852">
    <property type="entry name" value="Peptidase_S8/S53_dom_sf"/>
</dbReference>
<dbReference type="PANTHER" id="PTHR43806">
    <property type="entry name" value="PEPTIDASE S8"/>
    <property type="match status" value="1"/>
</dbReference>
<reference evidence="12 13" key="1">
    <citation type="journal article" date="2024" name="bioRxiv">
        <title>A reference genome for Trichogramma kaykai: A tiny desert-dwelling parasitoid wasp with competing sex-ratio distorters.</title>
        <authorList>
            <person name="Culotta J."/>
            <person name="Lindsey A.R."/>
        </authorList>
    </citation>
    <scope>NUCLEOTIDE SEQUENCE [LARGE SCALE GENOMIC DNA]</scope>
    <source>
        <strain evidence="12 13">KSX58</strain>
    </source>
</reference>
<evidence type="ECO:0000256" key="6">
    <source>
        <dbReference type="SAM" id="Phobius"/>
    </source>
</evidence>
<keyword evidence="4 5" id="KW-0720">Serine protease</keyword>
<dbReference type="Pfam" id="PF23090">
    <property type="entry name" value="MBTPS1_4th"/>
    <property type="match status" value="1"/>
</dbReference>
<keyword evidence="3 5" id="KW-0378">Hydrolase</keyword>
<dbReference type="EMBL" id="JBJJXI010000088">
    <property type="protein sequence ID" value="KAL3394712.1"/>
    <property type="molecule type" value="Genomic_DNA"/>
</dbReference>
<dbReference type="InterPro" id="IPR055143">
    <property type="entry name" value="MBTP1_N"/>
</dbReference>
<dbReference type="InterPro" id="IPR000209">
    <property type="entry name" value="Peptidase_S8/S53_dom"/>
</dbReference>
<feature type="domain" description="Membrane-bound transcription factor site-1 protease-like N-terminal" evidence="9">
    <location>
        <begin position="42"/>
        <end position="120"/>
    </location>
</feature>
<dbReference type="Pfam" id="PF23094">
    <property type="entry name" value="MBTPS1_3rd"/>
    <property type="match status" value="1"/>
</dbReference>
<protein>
    <recommendedName>
        <fullName evidence="14">Peptidase S8/S53 domain-containing protein</fullName>
    </recommendedName>
</protein>